<comment type="caution">
    <text evidence="3">The sequence shown here is derived from an EMBL/GenBank/DDBJ whole genome shotgun (WGS) entry which is preliminary data.</text>
</comment>
<dbReference type="InterPro" id="IPR002773">
    <property type="entry name" value="Deoxyhypusine_synthase"/>
</dbReference>
<feature type="non-terminal residue" evidence="3">
    <location>
        <position position="56"/>
    </location>
</feature>
<gene>
    <name evidence="3" type="primary">Dhps_0</name>
    <name evidence="3" type="ORF">CEUAER_R11106</name>
</gene>
<evidence type="ECO:0000256" key="2">
    <source>
        <dbReference type="ARBA" id="ARBA00023027"/>
    </source>
</evidence>
<proteinExistence type="inferred from homology"/>
<evidence type="ECO:0000313" key="3">
    <source>
        <dbReference type="EMBL" id="NXY51770.1"/>
    </source>
</evidence>
<evidence type="ECO:0000313" key="4">
    <source>
        <dbReference type="Proteomes" id="UP000519239"/>
    </source>
</evidence>
<dbReference type="EMBL" id="VWPQ01017149">
    <property type="protein sequence ID" value="NXY51770.1"/>
    <property type="molecule type" value="Genomic_DNA"/>
</dbReference>
<evidence type="ECO:0000256" key="1">
    <source>
        <dbReference type="ARBA" id="ARBA00009892"/>
    </source>
</evidence>
<keyword evidence="2" id="KW-0520">NAD</keyword>
<keyword evidence="4" id="KW-1185">Reference proteome</keyword>
<dbReference type="SUPFAM" id="SSF52467">
    <property type="entry name" value="DHS-like NAD/FAD-binding domain"/>
    <property type="match status" value="1"/>
</dbReference>
<dbReference type="Proteomes" id="UP000519239">
    <property type="component" value="Unassembled WGS sequence"/>
</dbReference>
<dbReference type="InterPro" id="IPR029035">
    <property type="entry name" value="DHS-like_NAD/FAD-binding_dom"/>
</dbReference>
<dbReference type="GO" id="GO:0034038">
    <property type="term" value="F:deoxyhypusine synthase activity"/>
    <property type="evidence" value="ECO:0007669"/>
    <property type="project" value="TreeGrafter"/>
</dbReference>
<reference evidence="3 4" key="1">
    <citation type="submission" date="2019-09" db="EMBL/GenBank/DDBJ databases">
        <title>Bird 10,000 Genomes (B10K) Project - Family phase.</title>
        <authorList>
            <person name="Zhang G."/>
        </authorList>
    </citation>
    <scope>NUCLEOTIDE SEQUENCE [LARGE SCALE GENOMIC DNA]</scope>
    <source>
        <strain evidence="3">B10K-CU-031-02</strain>
        <tissue evidence="3">Muscle</tissue>
    </source>
</reference>
<dbReference type="PANTHER" id="PTHR11703">
    <property type="entry name" value="DEOXYHYPUSINE SYNTHASE"/>
    <property type="match status" value="1"/>
</dbReference>
<accession>A0A7L4KFR1</accession>
<dbReference type="PANTHER" id="PTHR11703:SF0">
    <property type="entry name" value="DEOXYHYPUSINE SYNTHASE"/>
    <property type="match status" value="1"/>
</dbReference>
<dbReference type="Gene3D" id="3.40.910.10">
    <property type="entry name" value="Deoxyhypusine synthase"/>
    <property type="match status" value="1"/>
</dbReference>
<dbReference type="GO" id="GO:0005737">
    <property type="term" value="C:cytoplasm"/>
    <property type="evidence" value="ECO:0007669"/>
    <property type="project" value="TreeGrafter"/>
</dbReference>
<name>A0A7L4KFR1_9AVES</name>
<dbReference type="InterPro" id="IPR036982">
    <property type="entry name" value="Deoxyhypusine_synthase_sf"/>
</dbReference>
<dbReference type="AlphaFoldDB" id="A0A7L4KFR1"/>
<sequence length="56" mass="6315">TAGGVEEDLIKCLAPTYIGDFSLRGCDLRQRGINRIGNLLVPNDNYCKFEDWLMPI</sequence>
<dbReference type="Pfam" id="PF01916">
    <property type="entry name" value="DS"/>
    <property type="match status" value="1"/>
</dbReference>
<dbReference type="OrthoDB" id="294378at2759"/>
<feature type="non-terminal residue" evidence="3">
    <location>
        <position position="1"/>
    </location>
</feature>
<comment type="similarity">
    <text evidence="1">Belongs to the deoxyhypusine synthase family.</text>
</comment>
<organism evidence="3 4">
    <name type="scientific">Ceuthmochares aereus</name>
    <dbReference type="NCBI Taxonomy" id="1961834"/>
    <lineage>
        <taxon>Eukaryota</taxon>
        <taxon>Metazoa</taxon>
        <taxon>Chordata</taxon>
        <taxon>Craniata</taxon>
        <taxon>Vertebrata</taxon>
        <taxon>Euteleostomi</taxon>
        <taxon>Archelosauria</taxon>
        <taxon>Archosauria</taxon>
        <taxon>Dinosauria</taxon>
        <taxon>Saurischia</taxon>
        <taxon>Theropoda</taxon>
        <taxon>Coelurosauria</taxon>
        <taxon>Aves</taxon>
        <taxon>Neognathae</taxon>
        <taxon>Neoaves</taxon>
        <taxon>Otidimorphae</taxon>
        <taxon>Cuculiformes</taxon>
        <taxon>Cuculidae</taxon>
        <taxon>Ceuthmochares</taxon>
    </lineage>
</organism>
<protein>
    <submittedName>
        <fullName evidence="3">DHYS synthase</fullName>
    </submittedName>
</protein>